<comment type="caution">
    <text evidence="1">The sequence shown here is derived from an EMBL/GenBank/DDBJ whole genome shotgun (WGS) entry which is preliminary data.</text>
</comment>
<reference evidence="1" key="1">
    <citation type="submission" date="2022-07" db="EMBL/GenBank/DDBJ databases">
        <title>Phylogenomic reconstructions and comparative analyses of Kickxellomycotina fungi.</title>
        <authorList>
            <person name="Reynolds N.K."/>
            <person name="Stajich J.E."/>
            <person name="Barry K."/>
            <person name="Grigoriev I.V."/>
            <person name="Crous P."/>
            <person name="Smith M.E."/>
        </authorList>
    </citation>
    <scope>NUCLEOTIDE SEQUENCE</scope>
    <source>
        <strain evidence="1">CBS 190363</strain>
    </source>
</reference>
<protein>
    <submittedName>
        <fullName evidence="1">Uncharacterized protein</fullName>
    </submittedName>
</protein>
<proteinExistence type="predicted"/>
<gene>
    <name evidence="1" type="ORF">IWW38_001359</name>
</gene>
<evidence type="ECO:0000313" key="2">
    <source>
        <dbReference type="Proteomes" id="UP001139981"/>
    </source>
</evidence>
<evidence type="ECO:0000313" key="1">
    <source>
        <dbReference type="EMBL" id="KAJ2898519.1"/>
    </source>
</evidence>
<organism evidence="1 2">
    <name type="scientific">Coemansia aciculifera</name>
    <dbReference type="NCBI Taxonomy" id="417176"/>
    <lineage>
        <taxon>Eukaryota</taxon>
        <taxon>Fungi</taxon>
        <taxon>Fungi incertae sedis</taxon>
        <taxon>Zoopagomycota</taxon>
        <taxon>Kickxellomycotina</taxon>
        <taxon>Kickxellomycetes</taxon>
        <taxon>Kickxellales</taxon>
        <taxon>Kickxellaceae</taxon>
        <taxon>Coemansia</taxon>
    </lineage>
</organism>
<dbReference type="EMBL" id="JANBVB010000059">
    <property type="protein sequence ID" value="KAJ2898519.1"/>
    <property type="molecule type" value="Genomic_DNA"/>
</dbReference>
<accession>A0ACC1M8A5</accession>
<dbReference type="Proteomes" id="UP001139981">
    <property type="component" value="Unassembled WGS sequence"/>
</dbReference>
<keyword evidence="2" id="KW-1185">Reference proteome</keyword>
<sequence>MDIVDDIERCTHLVMPVLTITTKLIRALVFGCRIVSPEYIYGLEALPLSFKVQNPTIELVDEFVGCLAFMPPIQAPMASPESPVDVSTVNWNSDSRRQSLFDSKLFAFADKSQMNKFSSLIMAAGGSSALLKEAVDWAGSRSHSSESFQTLCASLADSVQALAREAKGTRATLPLTCLLLPPSPLSDARDEQGEFSKSALITTVARLLGVRPIAESEIGLAVLFVSSETHTSPTHGLPLGTPLHAAEDANQVSAASAAALESVDPPRRRRVPRISSFWNDKVADIQVSGSMPSANLEDARVSMEALSVISQTSPTAPVSEPVALEQMSTRPRRRVGVEGFWANVVSASEKSTGSANEAHSVEESDSPSLDTAPARFDHRTGLDGFWANAVSGSSQLAGALHEEQPAAGSVSHDPDVAVNEELRTESQQSHGQATVERVSLVRPKHYPTTCQAEHSSNAPNFKRFKKTVHPYQQA</sequence>
<name>A0ACC1M8A5_9FUNG</name>